<dbReference type="InParanoid" id="T1F1H2"/>
<organism evidence="2 3">
    <name type="scientific">Helobdella robusta</name>
    <name type="common">Californian leech</name>
    <dbReference type="NCBI Taxonomy" id="6412"/>
    <lineage>
        <taxon>Eukaryota</taxon>
        <taxon>Metazoa</taxon>
        <taxon>Spiralia</taxon>
        <taxon>Lophotrochozoa</taxon>
        <taxon>Annelida</taxon>
        <taxon>Clitellata</taxon>
        <taxon>Hirudinea</taxon>
        <taxon>Rhynchobdellida</taxon>
        <taxon>Glossiphoniidae</taxon>
        <taxon>Helobdella</taxon>
    </lineage>
</organism>
<reference evidence="1 3" key="2">
    <citation type="journal article" date="2013" name="Nature">
        <title>Insights into bilaterian evolution from three spiralian genomes.</title>
        <authorList>
            <person name="Simakov O."/>
            <person name="Marletaz F."/>
            <person name="Cho S.J."/>
            <person name="Edsinger-Gonzales E."/>
            <person name="Havlak P."/>
            <person name="Hellsten U."/>
            <person name="Kuo D.H."/>
            <person name="Larsson T."/>
            <person name="Lv J."/>
            <person name="Arendt D."/>
            <person name="Savage R."/>
            <person name="Osoegawa K."/>
            <person name="de Jong P."/>
            <person name="Grimwood J."/>
            <person name="Chapman J.A."/>
            <person name="Shapiro H."/>
            <person name="Aerts A."/>
            <person name="Otillar R.P."/>
            <person name="Terry A.Y."/>
            <person name="Boore J.L."/>
            <person name="Grigoriev I.V."/>
            <person name="Lindberg D.R."/>
            <person name="Seaver E.C."/>
            <person name="Weisblat D.A."/>
            <person name="Putnam N.H."/>
            <person name="Rokhsar D.S."/>
        </authorList>
    </citation>
    <scope>NUCLEOTIDE SEQUENCE</scope>
</reference>
<accession>T1F1H2</accession>
<dbReference type="RefSeq" id="XP_009013269.1">
    <property type="nucleotide sequence ID" value="XM_009015021.1"/>
</dbReference>
<dbReference type="EMBL" id="AMQM01003196">
    <property type="status" value="NOT_ANNOTATED_CDS"/>
    <property type="molecule type" value="Genomic_DNA"/>
</dbReference>
<dbReference type="HOGENOM" id="CLU_987907_0_0_1"/>
<dbReference type="InterPro" id="IPR036691">
    <property type="entry name" value="Endo/exonu/phosph_ase_sf"/>
</dbReference>
<dbReference type="SUPFAM" id="SSF56219">
    <property type="entry name" value="DNase I-like"/>
    <property type="match status" value="1"/>
</dbReference>
<dbReference type="InterPro" id="IPR011011">
    <property type="entry name" value="Znf_FYVE_PHD"/>
</dbReference>
<dbReference type="AlphaFoldDB" id="T1F1H2"/>
<reference evidence="3" key="1">
    <citation type="submission" date="2012-12" db="EMBL/GenBank/DDBJ databases">
        <authorList>
            <person name="Hellsten U."/>
            <person name="Grimwood J."/>
            <person name="Chapman J.A."/>
            <person name="Shapiro H."/>
            <person name="Aerts A."/>
            <person name="Otillar R.P."/>
            <person name="Terry A.Y."/>
            <person name="Boore J.L."/>
            <person name="Simakov O."/>
            <person name="Marletaz F."/>
            <person name="Cho S.-J."/>
            <person name="Edsinger-Gonzales E."/>
            <person name="Havlak P."/>
            <person name="Kuo D.-H."/>
            <person name="Larsson T."/>
            <person name="Lv J."/>
            <person name="Arendt D."/>
            <person name="Savage R."/>
            <person name="Osoegawa K."/>
            <person name="de Jong P."/>
            <person name="Lindberg D.R."/>
            <person name="Seaver E.C."/>
            <person name="Weisblat D.A."/>
            <person name="Putnam N.H."/>
            <person name="Grigoriev I.V."/>
            <person name="Rokhsar D.S."/>
        </authorList>
    </citation>
    <scope>NUCLEOTIDE SEQUENCE</scope>
</reference>
<proteinExistence type="predicted"/>
<dbReference type="Proteomes" id="UP000015101">
    <property type="component" value="Unassembled WGS sequence"/>
</dbReference>
<reference evidence="2" key="3">
    <citation type="submission" date="2015-06" db="UniProtKB">
        <authorList>
            <consortium name="EnsemblMetazoa"/>
        </authorList>
    </citation>
    <scope>IDENTIFICATION</scope>
</reference>
<dbReference type="EMBL" id="KB096080">
    <property type="protein sequence ID" value="ESO08339.1"/>
    <property type="molecule type" value="Genomic_DNA"/>
</dbReference>
<dbReference type="EnsemblMetazoa" id="HelroT169150">
    <property type="protein sequence ID" value="HelroP169150"/>
    <property type="gene ID" value="HelroG169150"/>
</dbReference>
<dbReference type="SUPFAM" id="SSF57903">
    <property type="entry name" value="FYVE/PHD zinc finger"/>
    <property type="match status" value="1"/>
</dbReference>
<dbReference type="CTD" id="20202672"/>
<keyword evidence="3" id="KW-1185">Reference proteome</keyword>
<evidence type="ECO:0000313" key="2">
    <source>
        <dbReference type="EnsemblMetazoa" id="HelroP169150"/>
    </source>
</evidence>
<protein>
    <submittedName>
        <fullName evidence="1 2">Uncharacterized protein</fullName>
    </submittedName>
</protein>
<gene>
    <name evidence="2" type="primary">20202672</name>
    <name evidence="1" type="ORF">HELRODRAFT_169150</name>
</gene>
<dbReference type="OrthoDB" id="8064697at2759"/>
<evidence type="ECO:0000313" key="3">
    <source>
        <dbReference type="Proteomes" id="UP000015101"/>
    </source>
</evidence>
<dbReference type="KEGG" id="hro:HELRODRAFT_169150"/>
<evidence type="ECO:0000313" key="1">
    <source>
        <dbReference type="EMBL" id="ESO08339.1"/>
    </source>
</evidence>
<dbReference type="Gene3D" id="3.60.10.10">
    <property type="entry name" value="Endonuclease/exonuclease/phosphatase"/>
    <property type="match status" value="1"/>
</dbReference>
<name>T1F1H2_HELRO</name>
<sequence>MDANLQYCSECMKNNVVTPLETFKVNFSEYLIMCPNKKRSSWSLSNGLSKHFSIVVTLNARYNQHHCYNFNDLYISNTKVVASNDCQRFSNPSPTRLHRSGFLPGEQSSPAGLLRMLLLQAGIESNPGPKIWICEICNKRVNKTHNSVRCRTCCKWTHLNNCTTNLGSYYLCNNCPNPTTIPGSPVRGAQPNRLIIRNKTSATPNINLISHSDSKLNILQFNCNGLKNKSAEIAHHLSIHNISIAALQETKLSTRSAVQELCYIPERPEKWSWRRPHDADTL</sequence>
<dbReference type="GeneID" id="20202672"/>